<comment type="caution">
    <text evidence="1">The sequence shown here is derived from an EMBL/GenBank/DDBJ whole genome shotgun (WGS) entry which is preliminary data.</text>
</comment>
<protein>
    <recommendedName>
        <fullName evidence="4">O-methyltransferase domain-containing protein</fullName>
    </recommendedName>
</protein>
<dbReference type="PANTHER" id="PTHR43712:SF5">
    <property type="entry name" value="O-METHYLTRANSFERASE ASQN-RELATED"/>
    <property type="match status" value="1"/>
</dbReference>
<dbReference type="Proteomes" id="UP000572817">
    <property type="component" value="Unassembled WGS sequence"/>
</dbReference>
<sequence length="196" mass="21104">MPLEALAETVTAHSKELDERGVVDPASPVGFRNLSPDDLACRSRLLTAIEELRRLALGPAETLHELMGIATCDIACLEALARYDIPSHVLLGGTIPIHSRASHVPHLAEATLARLLRNCIVIGAFAEPATVVDVGGGRGQASMCVADGTTERVRFVVQDLPATAALGRQMLPERFVVEFEHWKSTLDGLVKATWKP</sequence>
<proteinExistence type="predicted"/>
<dbReference type="InterPro" id="IPR029063">
    <property type="entry name" value="SAM-dependent_MTases_sf"/>
</dbReference>
<dbReference type="EMBL" id="WWBZ02000014">
    <property type="protein sequence ID" value="KAF4310536.1"/>
    <property type="molecule type" value="Genomic_DNA"/>
</dbReference>
<dbReference type="Gene3D" id="3.40.50.150">
    <property type="entry name" value="Vaccinia Virus protein VP39"/>
    <property type="match status" value="1"/>
</dbReference>
<evidence type="ECO:0000313" key="3">
    <source>
        <dbReference type="Proteomes" id="UP000572817"/>
    </source>
</evidence>
<dbReference type="PANTHER" id="PTHR43712">
    <property type="entry name" value="PUTATIVE (AFU_ORTHOLOGUE AFUA_4G14580)-RELATED"/>
    <property type="match status" value="1"/>
</dbReference>
<evidence type="ECO:0000313" key="2">
    <source>
        <dbReference type="EMBL" id="KAF4310536.1"/>
    </source>
</evidence>
<name>A0A8H4IT92_9PEZI</name>
<organism evidence="1 3">
    <name type="scientific">Botryosphaeria dothidea</name>
    <dbReference type="NCBI Taxonomy" id="55169"/>
    <lineage>
        <taxon>Eukaryota</taxon>
        <taxon>Fungi</taxon>
        <taxon>Dikarya</taxon>
        <taxon>Ascomycota</taxon>
        <taxon>Pezizomycotina</taxon>
        <taxon>Dothideomycetes</taxon>
        <taxon>Dothideomycetes incertae sedis</taxon>
        <taxon>Botryosphaeriales</taxon>
        <taxon>Botryosphaeriaceae</taxon>
        <taxon>Botryosphaeria</taxon>
    </lineage>
</organism>
<evidence type="ECO:0008006" key="4">
    <source>
        <dbReference type="Google" id="ProtNLM"/>
    </source>
</evidence>
<dbReference type="OrthoDB" id="3963228at2759"/>
<evidence type="ECO:0000313" key="1">
    <source>
        <dbReference type="EMBL" id="KAF4305873.1"/>
    </source>
</evidence>
<reference evidence="1 3" key="1">
    <citation type="submission" date="2020-04" db="EMBL/GenBank/DDBJ databases">
        <title>Genome Assembly and Annotation of Botryosphaeria dothidea sdau 11-99, a Latent Pathogen of Apple Fruit Ring Rot in China.</title>
        <authorList>
            <person name="Yu C."/>
            <person name="Diao Y."/>
            <person name="Lu Q."/>
            <person name="Zhao J."/>
            <person name="Cui S."/>
            <person name="Peng C."/>
            <person name="He B."/>
            <person name="Liu H."/>
        </authorList>
    </citation>
    <scope>NUCLEOTIDE SEQUENCE [LARGE SCALE GENOMIC DNA]</scope>
    <source>
        <strain evidence="1">Sdau11-99</strain>
        <strain evidence="3">sdau11-99</strain>
    </source>
</reference>
<dbReference type="AlphaFoldDB" id="A0A8H4IT92"/>
<keyword evidence="3" id="KW-1185">Reference proteome</keyword>
<gene>
    <name evidence="1" type="ORF">GTA08_BOTSDO06371</name>
    <name evidence="2" type="ORF">GTA08_BOTSDO13967</name>
</gene>
<accession>A0A8H4IT92</accession>
<dbReference type="EMBL" id="WWBZ02000040">
    <property type="protein sequence ID" value="KAF4305873.1"/>
    <property type="molecule type" value="Genomic_DNA"/>
</dbReference>